<dbReference type="PANTHER" id="PTHR18962">
    <property type="entry name" value="COILED-COIL DOMAIN-CONTAINING PROTEIN 39"/>
    <property type="match status" value="1"/>
</dbReference>
<dbReference type="EMBL" id="JADGJW010000223">
    <property type="protein sequence ID" value="KAJ3221558.1"/>
    <property type="molecule type" value="Genomic_DNA"/>
</dbReference>
<evidence type="ECO:0000256" key="2">
    <source>
        <dbReference type="SAM" id="Coils"/>
    </source>
</evidence>
<feature type="region of interest" description="Disordered" evidence="3">
    <location>
        <begin position="1017"/>
        <end position="1054"/>
    </location>
</feature>
<dbReference type="Gene3D" id="2.60.120.260">
    <property type="entry name" value="Galactose-binding domain-like"/>
    <property type="match status" value="1"/>
</dbReference>
<dbReference type="InterPro" id="IPR008979">
    <property type="entry name" value="Galactose-bd-like_sf"/>
</dbReference>
<proteinExistence type="predicted"/>
<dbReference type="GO" id="GO:0036159">
    <property type="term" value="P:inner dynein arm assembly"/>
    <property type="evidence" value="ECO:0007669"/>
    <property type="project" value="InterPro"/>
</dbReference>
<feature type="region of interest" description="Disordered" evidence="3">
    <location>
        <begin position="1246"/>
        <end position="1290"/>
    </location>
</feature>
<keyword evidence="5" id="KW-1185">Reference proteome</keyword>
<comment type="caution">
    <text evidence="4">The sequence shown here is derived from an EMBL/GenBank/DDBJ whole genome shotgun (WGS) entry which is preliminary data.</text>
</comment>
<dbReference type="Pfam" id="PF24161">
    <property type="entry name" value="CCDC39"/>
    <property type="match status" value="1"/>
</dbReference>
<keyword evidence="1 2" id="KW-0175">Coiled coil</keyword>
<evidence type="ECO:0000313" key="5">
    <source>
        <dbReference type="Proteomes" id="UP001211065"/>
    </source>
</evidence>
<feature type="compositionally biased region" description="Polar residues" evidence="3">
    <location>
        <begin position="1249"/>
        <end position="1260"/>
    </location>
</feature>
<dbReference type="PANTHER" id="PTHR18962:SF0">
    <property type="entry name" value="COILED-COIL DOMAIN-CONTAINING PROTEIN 39"/>
    <property type="match status" value="1"/>
</dbReference>
<feature type="region of interest" description="Disordered" evidence="3">
    <location>
        <begin position="972"/>
        <end position="994"/>
    </location>
</feature>
<dbReference type="InterPro" id="IPR033290">
    <property type="entry name" value="CCDC39"/>
</dbReference>
<feature type="coiled-coil region" evidence="2">
    <location>
        <begin position="639"/>
        <end position="823"/>
    </location>
</feature>
<dbReference type="GO" id="GO:0060285">
    <property type="term" value="P:cilium-dependent cell motility"/>
    <property type="evidence" value="ECO:0007669"/>
    <property type="project" value="TreeGrafter"/>
</dbReference>
<evidence type="ECO:0000256" key="1">
    <source>
        <dbReference type="ARBA" id="ARBA00023054"/>
    </source>
</evidence>
<feature type="region of interest" description="Disordered" evidence="3">
    <location>
        <begin position="1078"/>
        <end position="1098"/>
    </location>
</feature>
<feature type="compositionally biased region" description="Polar residues" evidence="3">
    <location>
        <begin position="974"/>
        <end position="994"/>
    </location>
</feature>
<dbReference type="GO" id="GO:0005930">
    <property type="term" value="C:axoneme"/>
    <property type="evidence" value="ECO:0007669"/>
    <property type="project" value="InterPro"/>
</dbReference>
<feature type="compositionally biased region" description="Basic and acidic residues" evidence="3">
    <location>
        <begin position="1261"/>
        <end position="1275"/>
    </location>
</feature>
<protein>
    <submittedName>
        <fullName evidence="4">Coiled-coil domain-containing protein 39</fullName>
    </submittedName>
</protein>
<accession>A0AAD5U526</accession>
<feature type="coiled-coil region" evidence="2">
    <location>
        <begin position="329"/>
        <end position="529"/>
    </location>
</feature>
<feature type="compositionally biased region" description="Polar residues" evidence="3">
    <location>
        <begin position="1017"/>
        <end position="1027"/>
    </location>
</feature>
<reference evidence="4" key="1">
    <citation type="submission" date="2020-05" db="EMBL/GenBank/DDBJ databases">
        <title>Phylogenomic resolution of chytrid fungi.</title>
        <authorList>
            <person name="Stajich J.E."/>
            <person name="Amses K."/>
            <person name="Simmons R."/>
            <person name="Seto K."/>
            <person name="Myers J."/>
            <person name="Bonds A."/>
            <person name="Quandt C.A."/>
            <person name="Barry K."/>
            <person name="Liu P."/>
            <person name="Grigoriev I."/>
            <person name="Longcore J.E."/>
            <person name="James T.Y."/>
        </authorList>
    </citation>
    <scope>NUCLEOTIDE SEQUENCE</scope>
    <source>
        <strain evidence="4">JEL0476</strain>
    </source>
</reference>
<evidence type="ECO:0000313" key="4">
    <source>
        <dbReference type="EMBL" id="KAJ3221558.1"/>
    </source>
</evidence>
<dbReference type="SUPFAM" id="SSF49785">
    <property type="entry name" value="Galactose-binding domain-like"/>
    <property type="match status" value="1"/>
</dbReference>
<gene>
    <name evidence="4" type="primary">CCDC39</name>
    <name evidence="4" type="ORF">HK099_003403</name>
</gene>
<evidence type="ECO:0000256" key="3">
    <source>
        <dbReference type="SAM" id="MobiDB-lite"/>
    </source>
</evidence>
<feature type="coiled-coil region" evidence="2">
    <location>
        <begin position="203"/>
        <end position="258"/>
    </location>
</feature>
<feature type="coiled-coil region" evidence="2">
    <location>
        <begin position="84"/>
        <end position="118"/>
    </location>
</feature>
<sequence length="1349" mass="155246">MLSFDDNLHVHSLPAFADKKNKDLSQQIRYKETKVSNLSAVLDDNVSRADTMIAHMRNVQQEFVHTQALYDAKSKQIETEDHLKQVAERESGRLEVEIKKIENQITSAQDQVTAIQSNIYKTTEEIEAIRSELKFSKEELNEWIKVQNEKQDDAATLYKYSKEDDQRIKQLGLTMEKILSEVKKKKSLLNAEVTETQVSQIELDKTTEEFKALHNERQQLIEQWENAIKTMNKRDNEIQESQALYVQLKERIRQLQSVIDEKQAFLDQEVLANKHTEKKISICDRNVSKFRLEQAEANNSLVQFQDEVEVIRNNLSKSKLKTVAAATELINKRAEIVNLKTERQEKQGKLEKEKKTKANMKLKLADVSEGTMSMEAKALVLQNLLHQEELRSKELDRELKILREEQFKKSQELFKFKQEEKNLAAEIAGSEANSKSLSSKINKLDQEAIKQQALLYAQEFQIQQLERKVRRAQGDRTDEEKAILEKTITELNENLEIQNKQWTLLNTQLKKSQDDLRLSRKNLETLVKEKETVTMHIEELSLYNDSAADQLAGKIKEKEEFMVEENVLRLELRKLKGFLSARADEVFTLESKKLYLQLALEERTKEIQIHKDMLRVQIKNSDAERASAASELRERVGKVEKLKRRYEILMSQFEKSDEDSMDPEKEEHSQAFYVIRASQQREELQREGDELDGKIRKAEKEIKALENTLKLMNDRNEEYRMNIYKAELNSKDVQHQEMLNEQYRNTMEHYKGKREELQDLQKNLNNLETTLGFITTDETQKMQQIQILEAKLNSLTKDTADQNMKLDRAKKNFSKMKKDYEKECIKDARDYSVEDNEEMADLKVREYKDISNVAVTEILRISEKHTEATTRVGDLLSQNNIPPPSKPVSRVVSRANSVMSSQNSSRSVSRLSLHDQSIVNSVSHSRISTSISQSNSNFKSGTTTPKLVQIPSTKTISLTDITANFDIKKKETSRSNLSTSQKNLNLSTKSVSNTHSKAATTVDLNAELIVKSASVQNSATSKINTSKRPVRVGSATSISSRGTSTEEEETNKKVNMSTNNITNKQTPTQQPIAIQPKVPSTSLTSPKASATNISKPNQSQTVLNQKPVNNVIVPVKAKLIGTSSIDFRFPPENIFDGNLKTFWLSTGMFPQYVLLELSKETLVKRVVVVSTGVALWTVEKCNDNKFMDYIQIGSQEMPENDQIQQATINITGSNNKVTYLRLDFISQFLKVFVKLHFSEKTKRMDNHKLTNTHANISNTRNSRDRDRDERDEYETVSRSSRYRGESGGTADSLQQKYFEDSVVHQDFFKRFGDIIDNDMLLNFSSEKESVIELQMLKDETVKDTKEKHF</sequence>
<organism evidence="4 5">
    <name type="scientific">Clydaea vesicula</name>
    <dbReference type="NCBI Taxonomy" id="447962"/>
    <lineage>
        <taxon>Eukaryota</taxon>
        <taxon>Fungi</taxon>
        <taxon>Fungi incertae sedis</taxon>
        <taxon>Chytridiomycota</taxon>
        <taxon>Chytridiomycota incertae sedis</taxon>
        <taxon>Chytridiomycetes</taxon>
        <taxon>Lobulomycetales</taxon>
        <taxon>Lobulomycetaceae</taxon>
        <taxon>Clydaea</taxon>
    </lineage>
</organism>
<dbReference type="GO" id="GO:0003341">
    <property type="term" value="P:cilium movement"/>
    <property type="evidence" value="ECO:0007669"/>
    <property type="project" value="InterPro"/>
</dbReference>
<name>A0AAD5U526_9FUNG</name>
<dbReference type="Proteomes" id="UP001211065">
    <property type="component" value="Unassembled WGS sequence"/>
</dbReference>